<dbReference type="STRING" id="448.Lery_1380"/>
<reference evidence="1 2" key="1">
    <citation type="submission" date="2015-11" db="EMBL/GenBank/DDBJ databases">
        <title>Genomic analysis of 38 Legionella species identifies large and diverse effector repertoires.</title>
        <authorList>
            <person name="Burstein D."/>
            <person name="Amaro F."/>
            <person name="Zusman T."/>
            <person name="Lifshitz Z."/>
            <person name="Cohen O."/>
            <person name="Gilbert J.A."/>
            <person name="Pupko T."/>
            <person name="Shuman H.A."/>
            <person name="Segal G."/>
        </authorList>
    </citation>
    <scope>NUCLEOTIDE SEQUENCE [LARGE SCALE GENOMIC DNA]</scope>
    <source>
        <strain evidence="1 2">SE-32A-C8</strain>
    </source>
</reference>
<evidence type="ECO:0000313" key="2">
    <source>
        <dbReference type="Proteomes" id="UP000054773"/>
    </source>
</evidence>
<keyword evidence="2" id="KW-1185">Reference proteome</keyword>
<dbReference type="InterPro" id="IPR046035">
    <property type="entry name" value="DUF5993"/>
</dbReference>
<name>A0A0W0TQF0_LEGER</name>
<accession>A0A0W0TQF0</accession>
<dbReference type="AlphaFoldDB" id="A0A0W0TQF0"/>
<gene>
    <name evidence="1" type="ORF">Lery_1380</name>
</gene>
<dbReference type="Proteomes" id="UP000054773">
    <property type="component" value="Unassembled WGS sequence"/>
</dbReference>
<evidence type="ECO:0000313" key="1">
    <source>
        <dbReference type="EMBL" id="KTC97541.1"/>
    </source>
</evidence>
<dbReference type="EMBL" id="LNYA01000024">
    <property type="protein sequence ID" value="KTC97541.1"/>
    <property type="molecule type" value="Genomic_DNA"/>
</dbReference>
<organism evidence="1 2">
    <name type="scientific">Legionella erythra</name>
    <dbReference type="NCBI Taxonomy" id="448"/>
    <lineage>
        <taxon>Bacteria</taxon>
        <taxon>Pseudomonadati</taxon>
        <taxon>Pseudomonadota</taxon>
        <taxon>Gammaproteobacteria</taxon>
        <taxon>Legionellales</taxon>
        <taxon>Legionellaceae</taxon>
        <taxon>Legionella</taxon>
    </lineage>
</organism>
<dbReference type="Pfam" id="PF19455">
    <property type="entry name" value="DUF5993"/>
    <property type="match status" value="1"/>
</dbReference>
<dbReference type="PATRIC" id="fig|448.7.peg.1441"/>
<sequence>MMAFLFLLLTLVISFAWVGRRNLALSTLVFALFLGTASFIHHITSQLNLNL</sequence>
<comment type="caution">
    <text evidence="1">The sequence shown here is derived from an EMBL/GenBank/DDBJ whole genome shotgun (WGS) entry which is preliminary data.</text>
</comment>
<proteinExistence type="predicted"/>
<protein>
    <submittedName>
        <fullName evidence="1">Uncharacterized protein</fullName>
    </submittedName>
</protein>
<dbReference type="RefSeq" id="WP_156412481.1">
    <property type="nucleotide sequence ID" value="NZ_CAAAHY010000027.1"/>
</dbReference>